<dbReference type="HOGENOM" id="CLU_2323977_0_0_1"/>
<name>A0A072UAY3_MEDTR</name>
<dbReference type="AlphaFoldDB" id="A0A072UAY3"/>
<dbReference type="EnsemblPlants" id="KEH26802">
    <property type="protein sequence ID" value="KEH26802"/>
    <property type="gene ID" value="MTR_6g074895"/>
</dbReference>
<accession>A0A072UAY3</accession>
<protein>
    <submittedName>
        <fullName evidence="1 2">Uncharacterized protein</fullName>
    </submittedName>
</protein>
<dbReference type="EMBL" id="CM001222">
    <property type="protein sequence ID" value="KEH26802.1"/>
    <property type="molecule type" value="Genomic_DNA"/>
</dbReference>
<gene>
    <name evidence="1" type="ordered locus">MTR_6g074895</name>
</gene>
<dbReference type="Proteomes" id="UP000002051">
    <property type="component" value="Chromosome 6"/>
</dbReference>
<reference evidence="1 3" key="1">
    <citation type="journal article" date="2011" name="Nature">
        <title>The Medicago genome provides insight into the evolution of rhizobial symbioses.</title>
        <authorList>
            <person name="Young N.D."/>
            <person name="Debelle F."/>
            <person name="Oldroyd G.E."/>
            <person name="Geurts R."/>
            <person name="Cannon S.B."/>
            <person name="Udvardi M.K."/>
            <person name="Benedito V.A."/>
            <person name="Mayer K.F."/>
            <person name="Gouzy J."/>
            <person name="Schoof H."/>
            <person name="Van de Peer Y."/>
            <person name="Proost S."/>
            <person name="Cook D.R."/>
            <person name="Meyers B.C."/>
            <person name="Spannagl M."/>
            <person name="Cheung F."/>
            <person name="De Mita S."/>
            <person name="Krishnakumar V."/>
            <person name="Gundlach H."/>
            <person name="Zhou S."/>
            <person name="Mudge J."/>
            <person name="Bharti A.K."/>
            <person name="Murray J.D."/>
            <person name="Naoumkina M.A."/>
            <person name="Rosen B."/>
            <person name="Silverstein K.A."/>
            <person name="Tang H."/>
            <person name="Rombauts S."/>
            <person name="Zhao P.X."/>
            <person name="Zhou P."/>
            <person name="Barbe V."/>
            <person name="Bardou P."/>
            <person name="Bechner M."/>
            <person name="Bellec A."/>
            <person name="Berger A."/>
            <person name="Berges H."/>
            <person name="Bidwell S."/>
            <person name="Bisseling T."/>
            <person name="Choisne N."/>
            <person name="Couloux A."/>
            <person name="Denny R."/>
            <person name="Deshpande S."/>
            <person name="Dai X."/>
            <person name="Doyle J.J."/>
            <person name="Dudez A.M."/>
            <person name="Farmer A.D."/>
            <person name="Fouteau S."/>
            <person name="Franken C."/>
            <person name="Gibelin C."/>
            <person name="Gish J."/>
            <person name="Goldstein S."/>
            <person name="Gonzalez A.J."/>
            <person name="Green P.J."/>
            <person name="Hallab A."/>
            <person name="Hartog M."/>
            <person name="Hua A."/>
            <person name="Humphray S.J."/>
            <person name="Jeong D.H."/>
            <person name="Jing Y."/>
            <person name="Jocker A."/>
            <person name="Kenton S.M."/>
            <person name="Kim D.J."/>
            <person name="Klee K."/>
            <person name="Lai H."/>
            <person name="Lang C."/>
            <person name="Lin S."/>
            <person name="Macmil S.L."/>
            <person name="Magdelenat G."/>
            <person name="Matthews L."/>
            <person name="McCorrison J."/>
            <person name="Monaghan E.L."/>
            <person name="Mun J.H."/>
            <person name="Najar F.Z."/>
            <person name="Nicholson C."/>
            <person name="Noirot C."/>
            <person name="O'Bleness M."/>
            <person name="Paule C.R."/>
            <person name="Poulain J."/>
            <person name="Prion F."/>
            <person name="Qin B."/>
            <person name="Qu C."/>
            <person name="Retzel E.F."/>
            <person name="Riddle C."/>
            <person name="Sallet E."/>
            <person name="Samain S."/>
            <person name="Samson N."/>
            <person name="Sanders I."/>
            <person name="Saurat O."/>
            <person name="Scarpelli C."/>
            <person name="Schiex T."/>
            <person name="Segurens B."/>
            <person name="Severin A.J."/>
            <person name="Sherrier D.J."/>
            <person name="Shi R."/>
            <person name="Sims S."/>
            <person name="Singer S.R."/>
            <person name="Sinharoy S."/>
            <person name="Sterck L."/>
            <person name="Viollet A."/>
            <person name="Wang B.B."/>
            <person name="Wang K."/>
            <person name="Wang M."/>
            <person name="Wang X."/>
            <person name="Warfsmann J."/>
            <person name="Weissenbach J."/>
            <person name="White D.D."/>
            <person name="White J.D."/>
            <person name="Wiley G.B."/>
            <person name="Wincker P."/>
            <person name="Xing Y."/>
            <person name="Yang L."/>
            <person name="Yao Z."/>
            <person name="Ying F."/>
            <person name="Zhai J."/>
            <person name="Zhou L."/>
            <person name="Zuber A."/>
            <person name="Denarie J."/>
            <person name="Dixon R.A."/>
            <person name="May G.D."/>
            <person name="Schwartz D.C."/>
            <person name="Rogers J."/>
            <person name="Quetier F."/>
            <person name="Town C.D."/>
            <person name="Roe B.A."/>
        </authorList>
    </citation>
    <scope>NUCLEOTIDE SEQUENCE [LARGE SCALE GENOMIC DNA]</scope>
    <source>
        <strain evidence="1">A17</strain>
        <strain evidence="2 3">cv. Jemalong A17</strain>
    </source>
</reference>
<sequence length="99" mass="11325">MKRWSDGTQGSQQICPYKEHQIQKFLSLKCSQKIVVVSTGPGFRALIKVHSFNFHAVVNLGPLLSDGSDYRYTNSVFNHLNHRFKSDRLDWESISISTP</sequence>
<organism evidence="1 3">
    <name type="scientific">Medicago truncatula</name>
    <name type="common">Barrel medic</name>
    <name type="synonym">Medicago tribuloides</name>
    <dbReference type="NCBI Taxonomy" id="3880"/>
    <lineage>
        <taxon>Eukaryota</taxon>
        <taxon>Viridiplantae</taxon>
        <taxon>Streptophyta</taxon>
        <taxon>Embryophyta</taxon>
        <taxon>Tracheophyta</taxon>
        <taxon>Spermatophyta</taxon>
        <taxon>Magnoliopsida</taxon>
        <taxon>eudicotyledons</taxon>
        <taxon>Gunneridae</taxon>
        <taxon>Pentapetalae</taxon>
        <taxon>rosids</taxon>
        <taxon>fabids</taxon>
        <taxon>Fabales</taxon>
        <taxon>Fabaceae</taxon>
        <taxon>Papilionoideae</taxon>
        <taxon>50 kb inversion clade</taxon>
        <taxon>NPAAA clade</taxon>
        <taxon>Hologalegina</taxon>
        <taxon>IRL clade</taxon>
        <taxon>Trifolieae</taxon>
        <taxon>Medicago</taxon>
    </lineage>
</organism>
<reference evidence="1 3" key="2">
    <citation type="journal article" date="2014" name="BMC Genomics">
        <title>An improved genome release (version Mt4.0) for the model legume Medicago truncatula.</title>
        <authorList>
            <person name="Tang H."/>
            <person name="Krishnakumar V."/>
            <person name="Bidwell S."/>
            <person name="Rosen B."/>
            <person name="Chan A."/>
            <person name="Zhou S."/>
            <person name="Gentzbittel L."/>
            <person name="Childs K.L."/>
            <person name="Yandell M."/>
            <person name="Gundlach H."/>
            <person name="Mayer K.F."/>
            <person name="Schwartz D.C."/>
            <person name="Town C.D."/>
        </authorList>
    </citation>
    <scope>GENOME REANNOTATION</scope>
    <source>
        <strain evidence="1">A17</strain>
        <strain evidence="2 3">cv. Jemalong A17</strain>
    </source>
</reference>
<evidence type="ECO:0000313" key="3">
    <source>
        <dbReference type="Proteomes" id="UP000002051"/>
    </source>
</evidence>
<proteinExistence type="predicted"/>
<evidence type="ECO:0000313" key="1">
    <source>
        <dbReference type="EMBL" id="KEH26802.1"/>
    </source>
</evidence>
<keyword evidence="3" id="KW-1185">Reference proteome</keyword>
<evidence type="ECO:0000313" key="2">
    <source>
        <dbReference type="EnsemblPlants" id="KEH26802"/>
    </source>
</evidence>
<reference evidence="2" key="3">
    <citation type="submission" date="2015-04" db="UniProtKB">
        <authorList>
            <consortium name="EnsemblPlants"/>
        </authorList>
    </citation>
    <scope>IDENTIFICATION</scope>
    <source>
        <strain evidence="2">cv. Jemalong A17</strain>
    </source>
</reference>